<keyword evidence="4" id="KW-1185">Reference proteome</keyword>
<dbReference type="AlphaFoldDB" id="A0A4V3ALM0"/>
<dbReference type="OrthoDB" id="5148209at2"/>
<dbReference type="Pfam" id="PF13560">
    <property type="entry name" value="HTH_31"/>
    <property type="match status" value="1"/>
</dbReference>
<dbReference type="RefSeq" id="WP_133404978.1">
    <property type="nucleotide sequence ID" value="NZ_SMTK01000006.1"/>
</dbReference>
<dbReference type="CDD" id="cd00093">
    <property type="entry name" value="HTH_XRE"/>
    <property type="match status" value="1"/>
</dbReference>
<sequence>MPWTKQHALQLGLRIRELRLLNGLTQETLAYRAGITKNQIQLIEAGRGSPGDPLPGSNPKASTLVGIAEVLSVKPGDLLNEAVTPPA</sequence>
<dbReference type="PANTHER" id="PTHR46797">
    <property type="entry name" value="HTH-TYPE TRANSCRIPTIONAL REGULATOR"/>
    <property type="match status" value="1"/>
</dbReference>
<evidence type="ECO:0000259" key="2">
    <source>
        <dbReference type="PROSITE" id="PS50943"/>
    </source>
</evidence>
<dbReference type="InterPro" id="IPR010982">
    <property type="entry name" value="Lambda_DNA-bd_dom_sf"/>
</dbReference>
<dbReference type="PANTHER" id="PTHR46797:SF1">
    <property type="entry name" value="METHYLPHOSPHONATE SYNTHASE"/>
    <property type="match status" value="1"/>
</dbReference>
<dbReference type="SUPFAM" id="SSF47413">
    <property type="entry name" value="lambda repressor-like DNA-binding domains"/>
    <property type="match status" value="1"/>
</dbReference>
<evidence type="ECO:0000313" key="4">
    <source>
        <dbReference type="Proteomes" id="UP000295411"/>
    </source>
</evidence>
<evidence type="ECO:0000256" key="1">
    <source>
        <dbReference type="ARBA" id="ARBA00023125"/>
    </source>
</evidence>
<dbReference type="PROSITE" id="PS50943">
    <property type="entry name" value="HTH_CROC1"/>
    <property type="match status" value="1"/>
</dbReference>
<dbReference type="GO" id="GO:0003677">
    <property type="term" value="F:DNA binding"/>
    <property type="evidence" value="ECO:0007669"/>
    <property type="project" value="UniProtKB-KW"/>
</dbReference>
<protein>
    <submittedName>
        <fullName evidence="3">XRE family transcriptional regulator</fullName>
    </submittedName>
</protein>
<dbReference type="EMBL" id="SMTK01000006">
    <property type="protein sequence ID" value="TDK23512.1"/>
    <property type="molecule type" value="Genomic_DNA"/>
</dbReference>
<proteinExistence type="predicted"/>
<dbReference type="SMART" id="SM00530">
    <property type="entry name" value="HTH_XRE"/>
    <property type="match status" value="1"/>
</dbReference>
<reference evidence="3 4" key="1">
    <citation type="submission" date="2019-03" db="EMBL/GenBank/DDBJ databases">
        <title>Arthrobacter sp. nov., an bacterium isolated from biocrust in Mu Us Desert.</title>
        <authorList>
            <person name="Lixiong L."/>
        </authorList>
    </citation>
    <scope>NUCLEOTIDE SEQUENCE [LARGE SCALE GENOMIC DNA]</scope>
    <source>
        <strain evidence="3 4">SLN-3</strain>
    </source>
</reference>
<gene>
    <name evidence="3" type="ORF">E2F48_16100</name>
</gene>
<dbReference type="GO" id="GO:0003700">
    <property type="term" value="F:DNA-binding transcription factor activity"/>
    <property type="evidence" value="ECO:0007669"/>
    <property type="project" value="TreeGrafter"/>
</dbReference>
<accession>A0A4V3ALM0</accession>
<dbReference type="InterPro" id="IPR050807">
    <property type="entry name" value="TransReg_Diox_bact_type"/>
</dbReference>
<dbReference type="InterPro" id="IPR001387">
    <property type="entry name" value="Cro/C1-type_HTH"/>
</dbReference>
<dbReference type="GO" id="GO:0005829">
    <property type="term" value="C:cytosol"/>
    <property type="evidence" value="ECO:0007669"/>
    <property type="project" value="TreeGrafter"/>
</dbReference>
<organism evidence="3 4">
    <name type="scientific">Arthrobacter crusticola</name>
    <dbReference type="NCBI Taxonomy" id="2547960"/>
    <lineage>
        <taxon>Bacteria</taxon>
        <taxon>Bacillati</taxon>
        <taxon>Actinomycetota</taxon>
        <taxon>Actinomycetes</taxon>
        <taxon>Micrococcales</taxon>
        <taxon>Micrococcaceae</taxon>
        <taxon>Arthrobacter</taxon>
    </lineage>
</organism>
<keyword evidence="1" id="KW-0238">DNA-binding</keyword>
<comment type="caution">
    <text evidence="3">The sequence shown here is derived from an EMBL/GenBank/DDBJ whole genome shotgun (WGS) entry which is preliminary data.</text>
</comment>
<name>A0A4V3ALM0_9MICC</name>
<evidence type="ECO:0000313" key="3">
    <source>
        <dbReference type="EMBL" id="TDK23512.1"/>
    </source>
</evidence>
<feature type="domain" description="HTH cro/C1-type" evidence="2">
    <location>
        <begin position="15"/>
        <end position="78"/>
    </location>
</feature>
<dbReference type="Proteomes" id="UP000295411">
    <property type="component" value="Unassembled WGS sequence"/>
</dbReference>
<dbReference type="Gene3D" id="1.10.260.40">
    <property type="entry name" value="lambda repressor-like DNA-binding domains"/>
    <property type="match status" value="1"/>
</dbReference>